<dbReference type="Proteomes" id="UP000719766">
    <property type="component" value="Unassembled WGS sequence"/>
</dbReference>
<gene>
    <name evidence="1" type="ORF">HD556DRAFT_1310729</name>
</gene>
<organism evidence="1 2">
    <name type="scientific">Suillus plorans</name>
    <dbReference type="NCBI Taxonomy" id="116603"/>
    <lineage>
        <taxon>Eukaryota</taxon>
        <taxon>Fungi</taxon>
        <taxon>Dikarya</taxon>
        <taxon>Basidiomycota</taxon>
        <taxon>Agaricomycotina</taxon>
        <taxon>Agaricomycetes</taxon>
        <taxon>Agaricomycetidae</taxon>
        <taxon>Boletales</taxon>
        <taxon>Suillineae</taxon>
        <taxon>Suillaceae</taxon>
        <taxon>Suillus</taxon>
    </lineage>
</organism>
<evidence type="ECO:0000313" key="2">
    <source>
        <dbReference type="Proteomes" id="UP000719766"/>
    </source>
</evidence>
<dbReference type="RefSeq" id="XP_041157305.1">
    <property type="nucleotide sequence ID" value="XM_041300447.1"/>
</dbReference>
<keyword evidence="2" id="KW-1185">Reference proteome</keyword>
<name>A0A9P7AKJ4_9AGAM</name>
<proteinExistence type="predicted"/>
<protein>
    <submittedName>
        <fullName evidence="1">Uncharacterized protein</fullName>
    </submittedName>
</protein>
<reference evidence="1" key="1">
    <citation type="journal article" date="2020" name="New Phytol.">
        <title>Comparative genomics reveals dynamic genome evolution in host specialist ectomycorrhizal fungi.</title>
        <authorList>
            <person name="Lofgren L.A."/>
            <person name="Nguyen N.H."/>
            <person name="Vilgalys R."/>
            <person name="Ruytinx J."/>
            <person name="Liao H.L."/>
            <person name="Branco S."/>
            <person name="Kuo A."/>
            <person name="LaButti K."/>
            <person name="Lipzen A."/>
            <person name="Andreopoulos W."/>
            <person name="Pangilinan J."/>
            <person name="Riley R."/>
            <person name="Hundley H."/>
            <person name="Na H."/>
            <person name="Barry K."/>
            <person name="Grigoriev I.V."/>
            <person name="Stajich J.E."/>
            <person name="Kennedy P.G."/>
        </authorList>
    </citation>
    <scope>NUCLEOTIDE SEQUENCE</scope>
    <source>
        <strain evidence="1">S12</strain>
    </source>
</reference>
<comment type="caution">
    <text evidence="1">The sequence shown here is derived from an EMBL/GenBank/DDBJ whole genome shotgun (WGS) entry which is preliminary data.</text>
</comment>
<dbReference type="AlphaFoldDB" id="A0A9P7AKJ4"/>
<dbReference type="GeneID" id="64594211"/>
<sequence length="355" mass="40332">MEISALHTTAKTILPSKWPSTVKHHSTPLANRLAIQSSTDTCAQFETSLQISTLREPSVHEINKGVWRKKIITEIRGRRHGVHDSQSFSHVSINDYEYIVEAIAGDDDQYNPSYTPSSSQLIVILPSPIYENFLMPLRKSMDAVFVSMGITPEYATAVETEVSYSETQEDILSKLQDYIDSALHIDSSKIFDTLNKVELVVPFHKWIHKYNKPFPRPVTVFRHNWVSTVTVTVTTWLRHPARQLDLDDHNNEFYQCMLAAKDAAEESSGDESNSDEFHIDKPSTAVEDPSLLACCTWVPPALLFNWEMVVPYLQRGLKQTGYNQYSSWYENLLKCKALEMENSSGGGSTKRSRKV</sequence>
<dbReference type="EMBL" id="JABBWE010000051">
    <property type="protein sequence ID" value="KAG1790333.1"/>
    <property type="molecule type" value="Genomic_DNA"/>
</dbReference>
<accession>A0A9P7AKJ4</accession>
<evidence type="ECO:0000313" key="1">
    <source>
        <dbReference type="EMBL" id="KAG1790333.1"/>
    </source>
</evidence>
<dbReference type="OrthoDB" id="2669499at2759"/>